<name>A0ABX9LT33_9LACO</name>
<dbReference type="PANTHER" id="PTHR30514:SF21">
    <property type="entry name" value="RPIR-FAMILY TRANSCRIPTIONAL REGULATOR"/>
    <property type="match status" value="1"/>
</dbReference>
<dbReference type="InterPro" id="IPR009057">
    <property type="entry name" value="Homeodomain-like_sf"/>
</dbReference>
<comment type="caution">
    <text evidence="6">The sequence shown here is derived from an EMBL/GenBank/DDBJ whole genome shotgun (WGS) entry which is preliminary data.</text>
</comment>
<dbReference type="Proteomes" id="UP000283380">
    <property type="component" value="Unassembled WGS sequence"/>
</dbReference>
<keyword evidence="1" id="KW-0805">Transcription regulation</keyword>
<reference evidence="6 7" key="1">
    <citation type="submission" date="2018-07" db="EMBL/GenBank/DDBJ databases">
        <title>Genome sequences of six Lactobacillus spp. isolated from bumble bee guts.</title>
        <authorList>
            <person name="Motta E.V.S."/>
            <person name="Moran N.A."/>
        </authorList>
    </citation>
    <scope>NUCLEOTIDE SEQUENCE [LARGE SCALE GENOMIC DNA]</scope>
    <source>
        <strain evidence="6 7">BI-4G</strain>
    </source>
</reference>
<protein>
    <submittedName>
        <fullName evidence="6">MurR/RpiR family transcriptional regulator</fullName>
    </submittedName>
</protein>
<keyword evidence="7" id="KW-1185">Reference proteome</keyword>
<evidence type="ECO:0000256" key="2">
    <source>
        <dbReference type="ARBA" id="ARBA00023125"/>
    </source>
</evidence>
<gene>
    <name evidence="6" type="ORF">DS834_07485</name>
</gene>
<dbReference type="PROSITE" id="PS51464">
    <property type="entry name" value="SIS"/>
    <property type="match status" value="1"/>
</dbReference>
<dbReference type="InterPro" id="IPR001347">
    <property type="entry name" value="SIS_dom"/>
</dbReference>
<evidence type="ECO:0000313" key="6">
    <source>
        <dbReference type="EMBL" id="RHW49416.1"/>
    </source>
</evidence>
<feature type="domain" description="HTH rpiR-type" evidence="4">
    <location>
        <begin position="1"/>
        <end position="77"/>
    </location>
</feature>
<dbReference type="Pfam" id="PF01380">
    <property type="entry name" value="SIS"/>
    <property type="match status" value="1"/>
</dbReference>
<dbReference type="RefSeq" id="WP_118895754.1">
    <property type="nucleotide sequence ID" value="NZ_QOCT01000001.1"/>
</dbReference>
<dbReference type="SUPFAM" id="SSF46689">
    <property type="entry name" value="Homeodomain-like"/>
    <property type="match status" value="1"/>
</dbReference>
<evidence type="ECO:0000313" key="7">
    <source>
        <dbReference type="Proteomes" id="UP000283380"/>
    </source>
</evidence>
<dbReference type="InterPro" id="IPR046348">
    <property type="entry name" value="SIS_dom_sf"/>
</dbReference>
<dbReference type="Pfam" id="PF01418">
    <property type="entry name" value="HTH_6"/>
    <property type="match status" value="1"/>
</dbReference>
<organism evidence="6 7">
    <name type="scientific">Lactobacillus bombicola</name>
    <dbReference type="NCBI Taxonomy" id="1505723"/>
    <lineage>
        <taxon>Bacteria</taxon>
        <taxon>Bacillati</taxon>
        <taxon>Bacillota</taxon>
        <taxon>Bacilli</taxon>
        <taxon>Lactobacillales</taxon>
        <taxon>Lactobacillaceae</taxon>
        <taxon>Lactobacillus</taxon>
    </lineage>
</organism>
<feature type="domain" description="SIS" evidence="5">
    <location>
        <begin position="112"/>
        <end position="252"/>
    </location>
</feature>
<accession>A0ABX9LT33</accession>
<dbReference type="Gene3D" id="1.10.10.10">
    <property type="entry name" value="Winged helix-like DNA-binding domain superfamily/Winged helix DNA-binding domain"/>
    <property type="match status" value="1"/>
</dbReference>
<dbReference type="EMBL" id="QOCU01000008">
    <property type="protein sequence ID" value="RHW49416.1"/>
    <property type="molecule type" value="Genomic_DNA"/>
</dbReference>
<dbReference type="CDD" id="cd05013">
    <property type="entry name" value="SIS_RpiR"/>
    <property type="match status" value="1"/>
</dbReference>
<evidence type="ECO:0000259" key="5">
    <source>
        <dbReference type="PROSITE" id="PS51464"/>
    </source>
</evidence>
<dbReference type="InterPro" id="IPR035472">
    <property type="entry name" value="RpiR-like_SIS"/>
</dbReference>
<dbReference type="SUPFAM" id="SSF53697">
    <property type="entry name" value="SIS domain"/>
    <property type="match status" value="1"/>
</dbReference>
<dbReference type="InterPro" id="IPR047640">
    <property type="entry name" value="RpiR-like"/>
</dbReference>
<evidence type="ECO:0000256" key="3">
    <source>
        <dbReference type="ARBA" id="ARBA00023163"/>
    </source>
</evidence>
<keyword evidence="2" id="KW-0238">DNA-binding</keyword>
<dbReference type="InterPro" id="IPR000281">
    <property type="entry name" value="HTH_RpiR"/>
</dbReference>
<proteinExistence type="predicted"/>
<evidence type="ECO:0000256" key="1">
    <source>
        <dbReference type="ARBA" id="ARBA00023015"/>
    </source>
</evidence>
<dbReference type="Gene3D" id="3.40.50.10490">
    <property type="entry name" value="Glucose-6-phosphate isomerase like protein, domain 1"/>
    <property type="match status" value="1"/>
</dbReference>
<keyword evidence="3" id="KW-0804">Transcription</keyword>
<sequence length="266" mass="30306">MNPLVAIQKNYLRFSKNERSIANYILQNSPKINNMKITELAHNTKTSCATVTRFVKKIGCPSYSDMKVDISQHLIKNISRQENDILSEVFSFYQTVIKNTQQMIDQNSIKQFIKLLKSQEHIILIGSSNSGVSAEAFGLRLMRMGFDAQSFIDPNWMKMRASISTDNDLFLAISNSGTTKSIVDTLKIAKKQSARIVSITSYLDNPVAQISDLIFHVYNPRFTDNEKFINSQFSNMYLIDILTSCLQEEDKFKDSMQKTRIAVGDK</sequence>
<dbReference type="PROSITE" id="PS51071">
    <property type="entry name" value="HTH_RPIR"/>
    <property type="match status" value="1"/>
</dbReference>
<dbReference type="InterPro" id="IPR036388">
    <property type="entry name" value="WH-like_DNA-bd_sf"/>
</dbReference>
<evidence type="ECO:0000259" key="4">
    <source>
        <dbReference type="PROSITE" id="PS51071"/>
    </source>
</evidence>
<dbReference type="PANTHER" id="PTHR30514">
    <property type="entry name" value="GLUCOKINASE"/>
    <property type="match status" value="1"/>
</dbReference>